<evidence type="ECO:0000313" key="5">
    <source>
        <dbReference type="EMBL" id="SCZ41045.1"/>
    </source>
</evidence>
<proteinExistence type="predicted"/>
<dbReference type="Proteomes" id="UP000199347">
    <property type="component" value="Unassembled WGS sequence"/>
</dbReference>
<gene>
    <name evidence="5" type="ORF">SAMN03080610_02700</name>
</gene>
<keyword evidence="6" id="KW-1185">Reference proteome</keyword>
<keyword evidence="1" id="KW-0560">Oxidoreductase</keyword>
<dbReference type="Gene3D" id="3.40.605.10">
    <property type="entry name" value="Aldehyde Dehydrogenase, Chain A, domain 1"/>
    <property type="match status" value="1"/>
</dbReference>
<sequence length="474" mass="50047">MAVEDNTISEIVRRVLGEMGGRPDADSSALRPQPVTTGQRGVFANADDAILAVERANTEFRRVSLAKRKAIVDALREVTIEHAQELAQMAVSESRMGRVEDKVKKHLAIAEKTPGVEGLPTNAMVGDFGLSTEEPAPFGTILAVTPTTNPTATLLNNAISMLAAGNTVYFAPHPRALKTSLHCIDLINEAVEKAGGPANTCVTTSSVDLKVVQGLMRHPKIAILCITGGTGVVSEAMTSGKRVIGAAAGNPPVLVDNSADPAKAAREIIAGHSFDNNLPCIAEKEVIATSGIADNLMAAFGRCENAVVLGADRLPELERIVLNEKRTGGAPKMIGQNANVILRELGIDAGDDIRAIIVETDRKHPFVVHELMIPVLGVVRVGNFKEAVDVAVELEGGNRHSAIIHSSDVYHMSEFGRAINTTIYVKNAPSYAGIGIGGEGHTGFTIAGRTGEGIATVRTFTRVRRCALVGAFSL</sequence>
<evidence type="ECO:0000259" key="4">
    <source>
        <dbReference type="Pfam" id="PF00171"/>
    </source>
</evidence>
<dbReference type="STRING" id="1120955.SAMN03080610_02700"/>
<evidence type="ECO:0000256" key="2">
    <source>
        <dbReference type="ARBA" id="ARBA00023027"/>
    </source>
</evidence>
<dbReference type="GO" id="GO:0008774">
    <property type="term" value="F:acetaldehyde dehydrogenase (acetylating) activity"/>
    <property type="evidence" value="ECO:0007669"/>
    <property type="project" value="InterPro"/>
</dbReference>
<evidence type="ECO:0000313" key="6">
    <source>
        <dbReference type="Proteomes" id="UP000199347"/>
    </source>
</evidence>
<dbReference type="InterPro" id="IPR015590">
    <property type="entry name" value="Aldehyde_DH_dom"/>
</dbReference>
<dbReference type="EMBL" id="FMVW01000006">
    <property type="protein sequence ID" value="SCZ41045.1"/>
    <property type="molecule type" value="Genomic_DNA"/>
</dbReference>
<dbReference type="NCBIfam" id="NF011927">
    <property type="entry name" value="PRK15398.1"/>
    <property type="match status" value="1"/>
</dbReference>
<dbReference type="Pfam" id="PF00171">
    <property type="entry name" value="Aldedh"/>
    <property type="match status" value="1"/>
</dbReference>
<evidence type="ECO:0000256" key="3">
    <source>
        <dbReference type="SAM" id="MobiDB-lite"/>
    </source>
</evidence>
<dbReference type="PIRSF" id="PIRSF036410">
    <property type="entry name" value="EutE_PduP"/>
    <property type="match status" value="1"/>
</dbReference>
<protein>
    <submittedName>
        <fullName evidence="5">Propionaldehyde dehydrogenase</fullName>
    </submittedName>
</protein>
<dbReference type="SUPFAM" id="SSF53720">
    <property type="entry name" value="ALDH-like"/>
    <property type="match status" value="1"/>
</dbReference>
<dbReference type="InterPro" id="IPR012408">
    <property type="entry name" value="Acetald_propionald_DH-rel"/>
</dbReference>
<dbReference type="InterPro" id="IPR016162">
    <property type="entry name" value="Ald_DH_N"/>
</dbReference>
<dbReference type="Gene3D" id="3.40.309.10">
    <property type="entry name" value="Aldehyde Dehydrogenase, Chain A, domain 2"/>
    <property type="match status" value="1"/>
</dbReference>
<reference evidence="5 6" key="1">
    <citation type="submission" date="2016-10" db="EMBL/GenBank/DDBJ databases">
        <authorList>
            <person name="de Groot N.N."/>
        </authorList>
    </citation>
    <scope>NUCLEOTIDE SEQUENCE [LARGE SCALE GENOMIC DNA]</scope>
    <source>
        <strain evidence="5 6">DSM 2698</strain>
    </source>
</reference>
<dbReference type="OrthoDB" id="9815791at2"/>
<dbReference type="PANTHER" id="PTHR11699">
    <property type="entry name" value="ALDEHYDE DEHYDROGENASE-RELATED"/>
    <property type="match status" value="1"/>
</dbReference>
<dbReference type="RefSeq" id="WP_092814120.1">
    <property type="nucleotide sequence ID" value="NZ_FMVW01000006.1"/>
</dbReference>
<accession>A0A1G5NUM0</accession>
<dbReference type="InterPro" id="IPR016161">
    <property type="entry name" value="Ald_DH/histidinol_DH"/>
</dbReference>
<dbReference type="InterPro" id="IPR016163">
    <property type="entry name" value="Ald_DH_C"/>
</dbReference>
<organism evidence="5 6">
    <name type="scientific">Afifella marina DSM 2698</name>
    <dbReference type="NCBI Taxonomy" id="1120955"/>
    <lineage>
        <taxon>Bacteria</taxon>
        <taxon>Pseudomonadati</taxon>
        <taxon>Pseudomonadota</taxon>
        <taxon>Alphaproteobacteria</taxon>
        <taxon>Hyphomicrobiales</taxon>
        <taxon>Afifellaceae</taxon>
        <taxon>Afifella</taxon>
    </lineage>
</organism>
<evidence type="ECO:0000256" key="1">
    <source>
        <dbReference type="ARBA" id="ARBA00023002"/>
    </source>
</evidence>
<feature type="region of interest" description="Disordered" evidence="3">
    <location>
        <begin position="19"/>
        <end position="39"/>
    </location>
</feature>
<dbReference type="AlphaFoldDB" id="A0A1G5NUM0"/>
<name>A0A1G5NUM0_AFIMA</name>
<keyword evidence="2" id="KW-0520">NAD</keyword>
<feature type="domain" description="Aldehyde dehydrogenase" evidence="4">
    <location>
        <begin position="36"/>
        <end position="449"/>
    </location>
</feature>